<accession>A0A0V0RHT9</accession>
<organism evidence="2 3">
    <name type="scientific">Trichinella nelsoni</name>
    <dbReference type="NCBI Taxonomy" id="6336"/>
    <lineage>
        <taxon>Eukaryota</taxon>
        <taxon>Metazoa</taxon>
        <taxon>Ecdysozoa</taxon>
        <taxon>Nematoda</taxon>
        <taxon>Enoplea</taxon>
        <taxon>Dorylaimia</taxon>
        <taxon>Trichinellida</taxon>
        <taxon>Trichinellidae</taxon>
        <taxon>Trichinella</taxon>
    </lineage>
</organism>
<dbReference type="EMBL" id="JYDL01000172">
    <property type="protein sequence ID" value="KRX14089.1"/>
    <property type="molecule type" value="Genomic_DNA"/>
</dbReference>
<dbReference type="AlphaFoldDB" id="A0A0V0RHT9"/>
<dbReference type="Proteomes" id="UP000054630">
    <property type="component" value="Unassembled WGS sequence"/>
</dbReference>
<gene>
    <name evidence="2" type="ORF">T07_8542</name>
</gene>
<sequence length="118" mass="13569">MDGPHNNARDNAHVRFQQRQHFAVTPRQNGTGKVYADVHEGPDSLRPLRWQFHHLLSEWPGSRPTTDYAFPHPFKRAASPGDPEPFPSRGQSLVYSSVQLLLMDLLNQQLHYSVTVWE</sequence>
<evidence type="ECO:0000256" key="1">
    <source>
        <dbReference type="SAM" id="MobiDB-lite"/>
    </source>
</evidence>
<comment type="caution">
    <text evidence="2">The sequence shown here is derived from an EMBL/GenBank/DDBJ whole genome shotgun (WGS) entry which is preliminary data.</text>
</comment>
<evidence type="ECO:0000313" key="2">
    <source>
        <dbReference type="EMBL" id="KRX14089.1"/>
    </source>
</evidence>
<proteinExistence type="predicted"/>
<name>A0A0V0RHT9_9BILA</name>
<evidence type="ECO:0000313" key="3">
    <source>
        <dbReference type="Proteomes" id="UP000054630"/>
    </source>
</evidence>
<reference evidence="2 3" key="1">
    <citation type="submission" date="2015-01" db="EMBL/GenBank/DDBJ databases">
        <title>Evolution of Trichinella species and genotypes.</title>
        <authorList>
            <person name="Korhonen P.K."/>
            <person name="Edoardo P."/>
            <person name="Giuseppe L.R."/>
            <person name="Gasser R.B."/>
        </authorList>
    </citation>
    <scope>NUCLEOTIDE SEQUENCE [LARGE SCALE GENOMIC DNA]</scope>
    <source>
        <strain evidence="2">ISS37</strain>
    </source>
</reference>
<feature type="region of interest" description="Disordered" evidence="1">
    <location>
        <begin position="61"/>
        <end position="88"/>
    </location>
</feature>
<keyword evidence="3" id="KW-1185">Reference proteome</keyword>
<protein>
    <submittedName>
        <fullName evidence="2">Uncharacterized protein</fullName>
    </submittedName>
</protein>